<evidence type="ECO:0000313" key="1">
    <source>
        <dbReference type="EMBL" id="KAF3496816.1"/>
    </source>
</evidence>
<name>A0ABQ7AGU8_BRACR</name>
<dbReference type="Proteomes" id="UP000266723">
    <property type="component" value="Unassembled WGS sequence"/>
</dbReference>
<keyword evidence="2" id="KW-1185">Reference proteome</keyword>
<evidence type="ECO:0000313" key="2">
    <source>
        <dbReference type="Proteomes" id="UP000266723"/>
    </source>
</evidence>
<accession>A0ABQ7AGU8</accession>
<sequence>MTPPLSRLQLHHKSCLSARTAVVHQDHNLRSPLEVLRVPSLDPTQRFLQLFHCNYRTSSTHMNLYHT</sequence>
<protein>
    <submittedName>
        <fullName evidence="1">Uncharacterized protein</fullName>
    </submittedName>
</protein>
<proteinExistence type="predicted"/>
<dbReference type="EMBL" id="QGKV02002055">
    <property type="protein sequence ID" value="KAF3496816.1"/>
    <property type="molecule type" value="Genomic_DNA"/>
</dbReference>
<organism evidence="1 2">
    <name type="scientific">Brassica cretica</name>
    <name type="common">Mustard</name>
    <dbReference type="NCBI Taxonomy" id="69181"/>
    <lineage>
        <taxon>Eukaryota</taxon>
        <taxon>Viridiplantae</taxon>
        <taxon>Streptophyta</taxon>
        <taxon>Embryophyta</taxon>
        <taxon>Tracheophyta</taxon>
        <taxon>Spermatophyta</taxon>
        <taxon>Magnoliopsida</taxon>
        <taxon>eudicotyledons</taxon>
        <taxon>Gunneridae</taxon>
        <taxon>Pentapetalae</taxon>
        <taxon>rosids</taxon>
        <taxon>malvids</taxon>
        <taxon>Brassicales</taxon>
        <taxon>Brassicaceae</taxon>
        <taxon>Brassiceae</taxon>
        <taxon>Brassica</taxon>
    </lineage>
</organism>
<gene>
    <name evidence="1" type="ORF">DY000_02055798</name>
</gene>
<comment type="caution">
    <text evidence="1">The sequence shown here is derived from an EMBL/GenBank/DDBJ whole genome shotgun (WGS) entry which is preliminary data.</text>
</comment>
<reference evidence="1 2" key="1">
    <citation type="journal article" date="2020" name="BMC Genomics">
        <title>Intraspecific diversification of the crop wild relative Brassica cretica Lam. using demographic model selection.</title>
        <authorList>
            <person name="Kioukis A."/>
            <person name="Michalopoulou V.A."/>
            <person name="Briers L."/>
            <person name="Pirintsos S."/>
            <person name="Studholme D.J."/>
            <person name="Pavlidis P."/>
            <person name="Sarris P.F."/>
        </authorList>
    </citation>
    <scope>NUCLEOTIDE SEQUENCE [LARGE SCALE GENOMIC DNA]</scope>
    <source>
        <strain evidence="2">cv. PFS-1207/04</strain>
    </source>
</reference>